<gene>
    <name evidence="3" type="ORF">C882_4193</name>
</gene>
<dbReference type="EMBL" id="ANHY01000007">
    <property type="protein sequence ID" value="EKV30856.1"/>
    <property type="molecule type" value="Genomic_DNA"/>
</dbReference>
<dbReference type="GO" id="GO:0045333">
    <property type="term" value="P:cellular respiration"/>
    <property type="evidence" value="ECO:0007669"/>
    <property type="project" value="InterPro"/>
</dbReference>
<evidence type="ECO:0000313" key="3">
    <source>
        <dbReference type="EMBL" id="EKV30856.1"/>
    </source>
</evidence>
<dbReference type="CDD" id="cd07813">
    <property type="entry name" value="COQ10p_like"/>
    <property type="match status" value="1"/>
</dbReference>
<evidence type="ECO:0000313" key="4">
    <source>
        <dbReference type="Proteomes" id="UP000009881"/>
    </source>
</evidence>
<dbReference type="RefSeq" id="WP_009540301.1">
    <property type="nucleotide sequence ID" value="NZ_ANHY01000007.1"/>
</dbReference>
<keyword evidence="4" id="KW-1185">Reference proteome</keyword>
<dbReference type="eggNOG" id="COG2867">
    <property type="taxonomic scope" value="Bacteria"/>
</dbReference>
<protein>
    <submittedName>
        <fullName evidence="3">Putative oligoketide cyclase/dehydratase or lipid transport protein YfjG</fullName>
    </submittedName>
</protein>
<dbReference type="AlphaFoldDB" id="K9HQY2"/>
<dbReference type="InterPro" id="IPR023393">
    <property type="entry name" value="START-like_dom_sf"/>
</dbReference>
<dbReference type="PANTHER" id="PTHR12901">
    <property type="entry name" value="SPERM PROTEIN HOMOLOG"/>
    <property type="match status" value="1"/>
</dbReference>
<dbReference type="OrthoDB" id="9804759at2"/>
<comment type="similarity">
    <text evidence="1">Belongs to the ribosome association toxin RatA family.</text>
</comment>
<dbReference type="STRING" id="1238182.C882_4193"/>
<reference evidence="3 4" key="1">
    <citation type="journal article" date="2013" name="Genome Announc.">
        <title>Draft Genome Sequence of an Alphaproteobacterium, Caenispirillum salinarum AK4(T), Isolated from a Solar Saltern.</title>
        <authorList>
            <person name="Khatri I."/>
            <person name="Singh A."/>
            <person name="Korpole S."/>
            <person name="Pinnaka A.K."/>
            <person name="Subramanian S."/>
        </authorList>
    </citation>
    <scope>NUCLEOTIDE SEQUENCE [LARGE SCALE GENOMIC DNA]</scope>
    <source>
        <strain evidence="3 4">AK4</strain>
    </source>
</reference>
<evidence type="ECO:0000259" key="2">
    <source>
        <dbReference type="Pfam" id="PF03364"/>
    </source>
</evidence>
<dbReference type="Proteomes" id="UP000009881">
    <property type="component" value="Unassembled WGS sequence"/>
</dbReference>
<comment type="caution">
    <text evidence="3">The sequence shown here is derived from an EMBL/GenBank/DDBJ whole genome shotgun (WGS) entry which is preliminary data.</text>
</comment>
<organism evidence="3 4">
    <name type="scientific">Caenispirillum salinarum AK4</name>
    <dbReference type="NCBI Taxonomy" id="1238182"/>
    <lineage>
        <taxon>Bacteria</taxon>
        <taxon>Pseudomonadati</taxon>
        <taxon>Pseudomonadota</taxon>
        <taxon>Alphaproteobacteria</taxon>
        <taxon>Rhodospirillales</taxon>
        <taxon>Novispirillaceae</taxon>
        <taxon>Caenispirillum</taxon>
    </lineage>
</organism>
<proteinExistence type="inferred from homology"/>
<dbReference type="Pfam" id="PF03364">
    <property type="entry name" value="Polyketide_cyc"/>
    <property type="match status" value="1"/>
</dbReference>
<sequence length="169" mass="19005">MPARTVSRTVPYSPEQLFDLVVDVEHYPLFVPSWAAARVIKRLPDGGYRTDQILRVGPMREEFITETHVDRPNRIEVVDVKGPFDHLHILWNFTLVPEGACHIDLSVDVQLRSRALRALSSLLAGDSVERLVHAFEERARHVYGPPHPLAQAVARDADTAAARSDRLDG</sequence>
<feature type="domain" description="Coenzyme Q-binding protein COQ10 START" evidence="2">
    <location>
        <begin position="10"/>
        <end position="136"/>
    </location>
</feature>
<dbReference type="SUPFAM" id="SSF55961">
    <property type="entry name" value="Bet v1-like"/>
    <property type="match status" value="1"/>
</dbReference>
<dbReference type="Gene3D" id="3.30.530.20">
    <property type="match status" value="1"/>
</dbReference>
<dbReference type="GO" id="GO:0048039">
    <property type="term" value="F:ubiquinone binding"/>
    <property type="evidence" value="ECO:0007669"/>
    <property type="project" value="InterPro"/>
</dbReference>
<name>K9HQY2_9PROT</name>
<dbReference type="PANTHER" id="PTHR12901:SF10">
    <property type="entry name" value="COENZYME Q-BINDING PROTEIN COQ10, MITOCHONDRIAL"/>
    <property type="match status" value="1"/>
</dbReference>
<dbReference type="InterPro" id="IPR005031">
    <property type="entry name" value="COQ10_START"/>
</dbReference>
<accession>K9HQY2</accession>
<evidence type="ECO:0000256" key="1">
    <source>
        <dbReference type="ARBA" id="ARBA00008918"/>
    </source>
</evidence>
<dbReference type="InterPro" id="IPR044996">
    <property type="entry name" value="COQ10-like"/>
</dbReference>